<protein>
    <submittedName>
        <fullName evidence="2">DUF4012 domain-containing protein</fullName>
    </submittedName>
</protein>
<dbReference type="Proteomes" id="UP000291838">
    <property type="component" value="Unassembled WGS sequence"/>
</dbReference>
<feature type="transmembrane region" description="Helical" evidence="1">
    <location>
        <begin position="20"/>
        <end position="45"/>
    </location>
</feature>
<dbReference type="InterPro" id="IPR025101">
    <property type="entry name" value="DUF4012"/>
</dbReference>
<keyword evidence="1" id="KW-1133">Transmembrane helix</keyword>
<sequence length="637" mass="68290">MPSSSESSERPKARGPKRRLLRPGTVIGLFFLLLIGLALLAVPFLKAPGNAQAAKADLESARVSLGNGDMEAAETAIESARKHADELQGAMQGIGGDIWSLVPVVGEPVSDVRHLGNALDHLTSAAEIAVDTWPAVNGDDATLFADQAVDVPTLRALVDAIDEASLHLDTAQLELREVNDSALGVGTMLADARDEASAVVSPLAGDARRAKPLAGVLPTLFGADGDRTYLLALLNPSEQRFSGGAALTIVPMEVSGGKLTIGDARDTTDPDLFRVGRWDKVEGNPFHDGKLRISTATFAPDWSVSGEEVLRGWERRTGQQTDGLVAVDVVALADMLRITGPVETELYGTLDSSNFTQKLVGDYDTYPDSEARKGLNRSIVPVFADRLFEPGQGLEKIESIRNSARGRHFALWMRDADVQAAVADIGLAGDLSDTDNDYLAVFNQNTNASKADYWQRRTVTSNVQLRADGSAEVEMTISVYNDSPPYGANQEFGDNRGGSTRTRWNGMTLGVFLPRDVKISSAAASGRSVGTDTFDYYGRPYKLLRLILPPQTTKEATLTYVVPDAGRAADGDLTYQLDLTPQGMVVPQAVSVSVQWPKGYRVGDLPEGWARDGRSRATYDNPGLITQPSFSITGSAS</sequence>
<name>A0A4Q2RXK0_9ACTN</name>
<dbReference type="AlphaFoldDB" id="A0A4Q2RXK0"/>
<evidence type="ECO:0000313" key="2">
    <source>
        <dbReference type="EMBL" id="RYB92333.1"/>
    </source>
</evidence>
<reference evidence="2 3" key="1">
    <citation type="submission" date="2019-01" db="EMBL/GenBank/DDBJ databases">
        <title>Novel species of Nocardioides.</title>
        <authorList>
            <person name="Liu Q."/>
            <person name="Xin Y.-H."/>
        </authorList>
    </citation>
    <scope>NUCLEOTIDE SEQUENCE [LARGE SCALE GENOMIC DNA]</scope>
    <source>
        <strain evidence="2 3">HLT3-15</strain>
    </source>
</reference>
<comment type="caution">
    <text evidence="2">The sequence shown here is derived from an EMBL/GenBank/DDBJ whole genome shotgun (WGS) entry which is preliminary data.</text>
</comment>
<keyword evidence="3" id="KW-1185">Reference proteome</keyword>
<dbReference type="EMBL" id="SDWS01000002">
    <property type="protein sequence ID" value="RYB92333.1"/>
    <property type="molecule type" value="Genomic_DNA"/>
</dbReference>
<dbReference type="RefSeq" id="WP_129473938.1">
    <property type="nucleotide sequence ID" value="NZ_SDWS01000002.1"/>
</dbReference>
<evidence type="ECO:0000313" key="3">
    <source>
        <dbReference type="Proteomes" id="UP000291838"/>
    </source>
</evidence>
<dbReference type="Pfam" id="PF13196">
    <property type="entry name" value="DUF4012"/>
    <property type="match status" value="1"/>
</dbReference>
<accession>A0A4Q2RXK0</accession>
<keyword evidence="1" id="KW-0472">Membrane</keyword>
<gene>
    <name evidence="2" type="ORF">EUA06_05080</name>
</gene>
<dbReference type="OrthoDB" id="3203519at2"/>
<organism evidence="2 3">
    <name type="scientific">Nocardioides glacieisoli</name>
    <dbReference type="NCBI Taxonomy" id="1168730"/>
    <lineage>
        <taxon>Bacteria</taxon>
        <taxon>Bacillati</taxon>
        <taxon>Actinomycetota</taxon>
        <taxon>Actinomycetes</taxon>
        <taxon>Propionibacteriales</taxon>
        <taxon>Nocardioidaceae</taxon>
        <taxon>Nocardioides</taxon>
    </lineage>
</organism>
<evidence type="ECO:0000256" key="1">
    <source>
        <dbReference type="SAM" id="Phobius"/>
    </source>
</evidence>
<proteinExistence type="predicted"/>
<keyword evidence="1" id="KW-0812">Transmembrane</keyword>